<dbReference type="PANTHER" id="PTHR43249">
    <property type="entry name" value="UDP-N-ACETYL-2-AMINO-2-DEOXY-D-GLUCURONATE OXIDASE"/>
    <property type="match status" value="1"/>
</dbReference>
<protein>
    <recommendedName>
        <fullName evidence="7">Dehydrogenase</fullName>
    </recommendedName>
</protein>
<dbReference type="Pfam" id="PF01408">
    <property type="entry name" value="GFO_IDH_MocA"/>
    <property type="match status" value="1"/>
</dbReference>
<evidence type="ECO:0000313" key="5">
    <source>
        <dbReference type="EMBL" id="GMA34810.1"/>
    </source>
</evidence>
<accession>A0ABQ6IAH5</accession>
<feature type="domain" description="Gfo/Idh/MocA-like oxidoreductase N-terminal" evidence="3">
    <location>
        <begin position="192"/>
        <end position="309"/>
    </location>
</feature>
<dbReference type="PANTHER" id="PTHR43249:SF1">
    <property type="entry name" value="D-GLUCOSIDE 3-DEHYDROGENASE"/>
    <property type="match status" value="1"/>
</dbReference>
<evidence type="ECO:0008006" key="7">
    <source>
        <dbReference type="Google" id="ProtNLM"/>
    </source>
</evidence>
<evidence type="ECO:0000256" key="1">
    <source>
        <dbReference type="ARBA" id="ARBA00023027"/>
    </source>
</evidence>
<dbReference type="InterPro" id="IPR052515">
    <property type="entry name" value="Gfo/Idh/MocA_Oxidoreductase"/>
</dbReference>
<dbReference type="SUPFAM" id="SSF51735">
    <property type="entry name" value="NAD(P)-binding Rossmann-fold domains"/>
    <property type="match status" value="1"/>
</dbReference>
<dbReference type="SUPFAM" id="SSF55347">
    <property type="entry name" value="Glyceraldehyde-3-phosphate dehydrogenase-like, C-terminal domain"/>
    <property type="match status" value="1"/>
</dbReference>
<feature type="domain" description="GFO/IDH/MocA-like oxidoreductase" evidence="4">
    <location>
        <begin position="320"/>
        <end position="438"/>
    </location>
</feature>
<proteinExistence type="predicted"/>
<sequence length="498" mass="52711">MDGSGYSVTPLAAGDTVWFSPGVVHRAVNHGGLRLRVVMSHAGLPEAGDAVMTFPDAVLADPALYASAAALPGPDASPHERLAAAHRRRDLAVEGYADLAPGGVLDPEALARLHRRAAALVRPRVDRWQSTWRSAHDAAEAATEAQARGARGRQAGLPRLRAHRPTVHRPRLRHVRAPHHPHPRRRVMTATLRAAIIGTGAIAHAHAEAIAALDGADLVAVTDRDPEAARRFADARGGAVYDDLVALLADARPDVVHICTPPGVHAEQAIAAMEAGAHVVCEKPAALSLAQLDAMMEASQRTGKRLSVVFQQRTGTAAAHVKGLLDSGALGRPLVAVCQTLWFRDQAYFDVPWRGSWATEGGGPTLGHAIHQIDLLAYLLGDWESVRADLWRVGRETGTEDSSTATVAFANGAIASVVTSAVSPREVSAIRLDTEKATVTLEHLYGHGHAHWRITPAPGVQESEAAQWALPAVEEPSGHVPLLRGVYAALAEGGEPAS</sequence>
<evidence type="ECO:0000259" key="3">
    <source>
        <dbReference type="Pfam" id="PF01408"/>
    </source>
</evidence>
<comment type="caution">
    <text evidence="5">The sequence shown here is derived from an EMBL/GenBank/DDBJ whole genome shotgun (WGS) entry which is preliminary data.</text>
</comment>
<organism evidence="5 6">
    <name type="scientific">Demequina litorisediminis</name>
    <dbReference type="NCBI Taxonomy" id="1849022"/>
    <lineage>
        <taxon>Bacteria</taxon>
        <taxon>Bacillati</taxon>
        <taxon>Actinomycetota</taxon>
        <taxon>Actinomycetes</taxon>
        <taxon>Micrococcales</taxon>
        <taxon>Demequinaceae</taxon>
        <taxon>Demequina</taxon>
    </lineage>
</organism>
<dbReference type="InterPro" id="IPR036291">
    <property type="entry name" value="NAD(P)-bd_dom_sf"/>
</dbReference>
<reference evidence="6" key="1">
    <citation type="journal article" date="2019" name="Int. J. Syst. Evol. Microbiol.">
        <title>The Global Catalogue of Microorganisms (GCM) 10K type strain sequencing project: providing services to taxonomists for standard genome sequencing and annotation.</title>
        <authorList>
            <consortium name="The Broad Institute Genomics Platform"/>
            <consortium name="The Broad Institute Genome Sequencing Center for Infectious Disease"/>
            <person name="Wu L."/>
            <person name="Ma J."/>
        </authorList>
    </citation>
    <scope>NUCLEOTIDE SEQUENCE [LARGE SCALE GENOMIC DNA]</scope>
    <source>
        <strain evidence="6">NBRC 112299</strain>
    </source>
</reference>
<dbReference type="Pfam" id="PF22725">
    <property type="entry name" value="GFO_IDH_MocA_C3"/>
    <property type="match status" value="1"/>
</dbReference>
<dbReference type="SUPFAM" id="SSF51182">
    <property type="entry name" value="RmlC-like cupins"/>
    <property type="match status" value="1"/>
</dbReference>
<dbReference type="RefSeq" id="WP_284327625.1">
    <property type="nucleotide sequence ID" value="NZ_BSUN01000001.1"/>
</dbReference>
<feature type="region of interest" description="Disordered" evidence="2">
    <location>
        <begin position="136"/>
        <end position="157"/>
    </location>
</feature>
<evidence type="ECO:0000256" key="2">
    <source>
        <dbReference type="SAM" id="MobiDB-lite"/>
    </source>
</evidence>
<dbReference type="Gene3D" id="3.40.50.720">
    <property type="entry name" value="NAD(P)-binding Rossmann-like Domain"/>
    <property type="match status" value="1"/>
</dbReference>
<dbReference type="Gene3D" id="3.30.360.10">
    <property type="entry name" value="Dihydrodipicolinate Reductase, domain 2"/>
    <property type="match status" value="1"/>
</dbReference>
<dbReference type="EMBL" id="BSUN01000001">
    <property type="protein sequence ID" value="GMA34810.1"/>
    <property type="molecule type" value="Genomic_DNA"/>
</dbReference>
<name>A0ABQ6IAH5_9MICO</name>
<dbReference type="InterPro" id="IPR011051">
    <property type="entry name" value="RmlC_Cupin_sf"/>
</dbReference>
<feature type="compositionally biased region" description="Low complexity" evidence="2">
    <location>
        <begin position="140"/>
        <end position="157"/>
    </location>
</feature>
<evidence type="ECO:0000313" key="6">
    <source>
        <dbReference type="Proteomes" id="UP001157125"/>
    </source>
</evidence>
<gene>
    <name evidence="5" type="ORF">GCM10025876_10140</name>
</gene>
<dbReference type="Proteomes" id="UP001157125">
    <property type="component" value="Unassembled WGS sequence"/>
</dbReference>
<dbReference type="InterPro" id="IPR055170">
    <property type="entry name" value="GFO_IDH_MocA-like_dom"/>
</dbReference>
<evidence type="ECO:0000259" key="4">
    <source>
        <dbReference type="Pfam" id="PF22725"/>
    </source>
</evidence>
<dbReference type="InterPro" id="IPR000683">
    <property type="entry name" value="Gfo/Idh/MocA-like_OxRdtase_N"/>
</dbReference>
<keyword evidence="6" id="KW-1185">Reference proteome</keyword>
<keyword evidence="1" id="KW-0520">NAD</keyword>